<organism evidence="2 3">
    <name type="scientific">Vibrio harveyi</name>
    <name type="common">Beneckea harveyi</name>
    <dbReference type="NCBI Taxonomy" id="669"/>
    <lineage>
        <taxon>Bacteria</taxon>
        <taxon>Pseudomonadati</taxon>
        <taxon>Pseudomonadota</taxon>
        <taxon>Gammaproteobacteria</taxon>
        <taxon>Vibrionales</taxon>
        <taxon>Vibrionaceae</taxon>
        <taxon>Vibrio</taxon>
    </lineage>
</organism>
<name>A0A454CVK6_VIBHA</name>
<dbReference type="Proteomes" id="UP000008367">
    <property type="component" value="Unassembled WGS sequence"/>
</dbReference>
<keyword evidence="1" id="KW-0472">Membrane</keyword>
<feature type="non-terminal residue" evidence="2">
    <location>
        <position position="38"/>
    </location>
</feature>
<evidence type="ECO:0000256" key="1">
    <source>
        <dbReference type="SAM" id="Phobius"/>
    </source>
</evidence>
<proteinExistence type="predicted"/>
<evidence type="ECO:0000313" key="3">
    <source>
        <dbReference type="Proteomes" id="UP000008367"/>
    </source>
</evidence>
<sequence length="38" mass="4462">MIFLSSKAFVDLLLFVVLSAKIFNLFRFSLLFLPFSYN</sequence>
<reference evidence="2 3" key="1">
    <citation type="submission" date="2012-10" db="EMBL/GenBank/DDBJ databases">
        <title>Genome sequence of Vibrio Cholerae HENC-02.</title>
        <authorList>
            <person name="Eppinger M."/>
            <person name="Hasan N.A."/>
            <person name="Sengamalay N."/>
            <person name="Hine E."/>
            <person name="Su Q."/>
            <person name="Daugherty S.C."/>
            <person name="Young S."/>
            <person name="Sadzewicz L."/>
            <person name="Tallon L."/>
            <person name="Cebula T.A."/>
            <person name="Ravel J."/>
            <person name="Colwell R.R."/>
        </authorList>
    </citation>
    <scope>NUCLEOTIDE SEQUENCE [LARGE SCALE GENOMIC DNA]</scope>
    <source>
        <strain evidence="2 3">HENC-02</strain>
    </source>
</reference>
<comment type="caution">
    <text evidence="2">The sequence shown here is derived from an EMBL/GenBank/DDBJ whole genome shotgun (WGS) entry which is preliminary data.</text>
</comment>
<protein>
    <submittedName>
        <fullName evidence="2">Uncharacterized protein</fullName>
    </submittedName>
</protein>
<dbReference type="EMBL" id="AJSR01001657">
    <property type="protein sequence ID" value="EKM30437.1"/>
    <property type="molecule type" value="Genomic_DNA"/>
</dbReference>
<evidence type="ECO:0000313" key="2">
    <source>
        <dbReference type="EMBL" id="EKM30437.1"/>
    </source>
</evidence>
<gene>
    <name evidence="2" type="ORF">VCHENC02_3834A</name>
</gene>
<feature type="transmembrane region" description="Helical" evidence="1">
    <location>
        <begin position="12"/>
        <end position="35"/>
    </location>
</feature>
<accession>A0A454CVK6</accession>
<dbReference type="AlphaFoldDB" id="A0A454CVK6"/>
<keyword evidence="1" id="KW-0812">Transmembrane</keyword>
<keyword evidence="1" id="KW-1133">Transmembrane helix</keyword>